<name>A0A7R8UVA5_HERIL</name>
<dbReference type="FunCoup" id="A0A7R8UVA5">
    <property type="interactions" value="41"/>
</dbReference>
<gene>
    <name evidence="1" type="ORF">HERILL_LOCUS10307</name>
</gene>
<proteinExistence type="predicted"/>
<dbReference type="InterPro" id="IPR032072">
    <property type="entry name" value="DUF4807"/>
</dbReference>
<dbReference type="Pfam" id="PF16065">
    <property type="entry name" value="DUF4807"/>
    <property type="match status" value="1"/>
</dbReference>
<dbReference type="EMBL" id="LR899012">
    <property type="protein sequence ID" value="CAD7087612.1"/>
    <property type="molecule type" value="Genomic_DNA"/>
</dbReference>
<keyword evidence="2" id="KW-1185">Reference proteome</keyword>
<organism evidence="1 2">
    <name type="scientific">Hermetia illucens</name>
    <name type="common">Black soldier fly</name>
    <dbReference type="NCBI Taxonomy" id="343691"/>
    <lineage>
        <taxon>Eukaryota</taxon>
        <taxon>Metazoa</taxon>
        <taxon>Ecdysozoa</taxon>
        <taxon>Arthropoda</taxon>
        <taxon>Hexapoda</taxon>
        <taxon>Insecta</taxon>
        <taxon>Pterygota</taxon>
        <taxon>Neoptera</taxon>
        <taxon>Endopterygota</taxon>
        <taxon>Diptera</taxon>
        <taxon>Brachycera</taxon>
        <taxon>Stratiomyomorpha</taxon>
        <taxon>Stratiomyidae</taxon>
        <taxon>Hermetiinae</taxon>
        <taxon>Hermetia</taxon>
    </lineage>
</organism>
<evidence type="ECO:0000313" key="1">
    <source>
        <dbReference type="EMBL" id="CAD7087612.1"/>
    </source>
</evidence>
<protein>
    <submittedName>
        <fullName evidence="1">Uncharacterized protein</fullName>
    </submittedName>
</protein>
<reference evidence="1 2" key="1">
    <citation type="submission" date="2020-11" db="EMBL/GenBank/DDBJ databases">
        <authorList>
            <person name="Wallbank WR R."/>
            <person name="Pardo Diaz C."/>
            <person name="Kozak K."/>
            <person name="Martin S."/>
            <person name="Jiggins C."/>
            <person name="Moest M."/>
            <person name="Warren A I."/>
            <person name="Generalovic N T."/>
            <person name="Byers J.R.P. K."/>
            <person name="Montejo-Kovacevich G."/>
            <person name="Yen C E."/>
        </authorList>
    </citation>
    <scope>NUCLEOTIDE SEQUENCE [LARGE SCALE GENOMIC DNA]</scope>
</reference>
<dbReference type="Proteomes" id="UP000594454">
    <property type="component" value="Chromosome 4"/>
</dbReference>
<dbReference type="OMA" id="MYLALSM"/>
<dbReference type="PANTHER" id="PTHR36693">
    <property type="entry name" value="GH02722P"/>
    <property type="match status" value="1"/>
</dbReference>
<evidence type="ECO:0000313" key="2">
    <source>
        <dbReference type="Proteomes" id="UP000594454"/>
    </source>
</evidence>
<dbReference type="AlphaFoldDB" id="A0A7R8UVA5"/>
<sequence>MRSAKVFIVDYDKNLHRIKLRLRKADSRSLPDYTSPPENVLEVDTNGIDVHYFVQEITEWHNFRRFLIGFLCARDLSLVLRIIPPEKEPLDYIGNEITSRTIWEKVEIENMMSWLSTLGGGFSALGDSFVNCAEIARKISLKQLALGIRIGDPFIQVRCKLFYSISLIQTGKLRLARHIIESQYKFAVKYAEYDARLVKMCQGIWLKLQYEHKKGRHRRKLKYNNKLAR</sequence>
<dbReference type="OrthoDB" id="121932at2759"/>
<dbReference type="PANTHER" id="PTHR36693:SF1">
    <property type="entry name" value="GH02722P"/>
    <property type="match status" value="1"/>
</dbReference>
<dbReference type="InParanoid" id="A0A7R8UVA5"/>
<accession>A0A7R8UVA5</accession>